<keyword evidence="10" id="KW-1185">Reference proteome</keyword>
<gene>
    <name evidence="9" type="ORF">B0H15DRAFT_1022305</name>
</gene>
<feature type="compositionally biased region" description="Acidic residues" evidence="7">
    <location>
        <begin position="217"/>
        <end position="227"/>
    </location>
</feature>
<dbReference type="EMBL" id="JARJCN010000025">
    <property type="protein sequence ID" value="KAJ7088779.1"/>
    <property type="molecule type" value="Genomic_DNA"/>
</dbReference>
<accession>A0AAD6U5R0</accession>
<dbReference type="PROSITE" id="PS00344">
    <property type="entry name" value="GATA_ZN_FINGER_1"/>
    <property type="match status" value="1"/>
</dbReference>
<dbReference type="GO" id="GO:0005634">
    <property type="term" value="C:nucleus"/>
    <property type="evidence" value="ECO:0007669"/>
    <property type="project" value="UniProtKB-SubCell"/>
</dbReference>
<evidence type="ECO:0000256" key="2">
    <source>
        <dbReference type="ARBA" id="ARBA00022723"/>
    </source>
</evidence>
<dbReference type="Gene3D" id="3.30.50.10">
    <property type="entry name" value="Erythroid Transcription Factor GATA-1, subunit A"/>
    <property type="match status" value="2"/>
</dbReference>
<dbReference type="GO" id="GO:0000981">
    <property type="term" value="F:DNA-binding transcription factor activity, RNA polymerase II-specific"/>
    <property type="evidence" value="ECO:0007669"/>
    <property type="project" value="TreeGrafter"/>
</dbReference>
<feature type="region of interest" description="Disordered" evidence="7">
    <location>
        <begin position="29"/>
        <end position="96"/>
    </location>
</feature>
<protein>
    <recommendedName>
        <fullName evidence="8">GATA-type domain-containing protein</fullName>
    </recommendedName>
</protein>
<dbReference type="PROSITE" id="PS50114">
    <property type="entry name" value="GATA_ZN_FINGER_2"/>
    <property type="match status" value="2"/>
</dbReference>
<keyword evidence="4" id="KW-0862">Zinc</keyword>
<keyword evidence="2" id="KW-0479">Metal-binding</keyword>
<evidence type="ECO:0000313" key="9">
    <source>
        <dbReference type="EMBL" id="KAJ7088779.1"/>
    </source>
</evidence>
<dbReference type="PANTHER" id="PTHR10071:SF281">
    <property type="entry name" value="BOX A-BINDING FACTOR-RELATED"/>
    <property type="match status" value="1"/>
</dbReference>
<feature type="compositionally biased region" description="Low complexity" evidence="7">
    <location>
        <begin position="40"/>
        <end position="62"/>
    </location>
</feature>
<feature type="region of interest" description="Disordered" evidence="7">
    <location>
        <begin position="215"/>
        <end position="237"/>
    </location>
</feature>
<feature type="domain" description="GATA-type" evidence="8">
    <location>
        <begin position="230"/>
        <end position="283"/>
    </location>
</feature>
<dbReference type="InterPro" id="IPR000679">
    <property type="entry name" value="Znf_GATA"/>
</dbReference>
<feature type="compositionally biased region" description="Polar residues" evidence="7">
    <location>
        <begin position="29"/>
        <end position="39"/>
    </location>
</feature>
<dbReference type="GO" id="GO:0000122">
    <property type="term" value="P:negative regulation of transcription by RNA polymerase II"/>
    <property type="evidence" value="ECO:0007669"/>
    <property type="project" value="TreeGrafter"/>
</dbReference>
<comment type="subcellular location">
    <subcellularLocation>
        <location evidence="1">Nucleus</location>
    </subcellularLocation>
</comment>
<dbReference type="CDD" id="cd00202">
    <property type="entry name" value="ZnF_GATA"/>
    <property type="match status" value="2"/>
</dbReference>
<dbReference type="SMART" id="SM00401">
    <property type="entry name" value="ZnF_GATA"/>
    <property type="match status" value="2"/>
</dbReference>
<dbReference type="Proteomes" id="UP001222325">
    <property type="component" value="Unassembled WGS sequence"/>
</dbReference>
<evidence type="ECO:0000256" key="4">
    <source>
        <dbReference type="ARBA" id="ARBA00022833"/>
    </source>
</evidence>
<dbReference type="GO" id="GO:0008270">
    <property type="term" value="F:zinc ion binding"/>
    <property type="evidence" value="ECO:0007669"/>
    <property type="project" value="UniProtKB-KW"/>
</dbReference>
<name>A0AAD6U5R0_9AGAR</name>
<organism evidence="9 10">
    <name type="scientific">Mycena belliarum</name>
    <dbReference type="NCBI Taxonomy" id="1033014"/>
    <lineage>
        <taxon>Eukaryota</taxon>
        <taxon>Fungi</taxon>
        <taxon>Dikarya</taxon>
        <taxon>Basidiomycota</taxon>
        <taxon>Agaricomycotina</taxon>
        <taxon>Agaricomycetes</taxon>
        <taxon>Agaricomycetidae</taxon>
        <taxon>Agaricales</taxon>
        <taxon>Marasmiineae</taxon>
        <taxon>Mycenaceae</taxon>
        <taxon>Mycena</taxon>
    </lineage>
</organism>
<evidence type="ECO:0000256" key="5">
    <source>
        <dbReference type="ARBA" id="ARBA00023242"/>
    </source>
</evidence>
<dbReference type="Pfam" id="PF00320">
    <property type="entry name" value="GATA"/>
    <property type="match status" value="2"/>
</dbReference>
<keyword evidence="5" id="KW-0539">Nucleus</keyword>
<comment type="caution">
    <text evidence="9">The sequence shown here is derived from an EMBL/GenBank/DDBJ whole genome shotgun (WGS) entry which is preliminary data.</text>
</comment>
<feature type="domain" description="GATA-type" evidence="8">
    <location>
        <begin position="171"/>
        <end position="210"/>
    </location>
</feature>
<dbReference type="PANTHER" id="PTHR10071">
    <property type="entry name" value="TRANSCRIPTION FACTOR GATA FAMILY MEMBER"/>
    <property type="match status" value="1"/>
</dbReference>
<sequence length="289" mass="31265">MSDPRRYNYGLGGSSSQFPLTRYSSLENAVSYPTTNQPISARPSHPQSYSSSRGSPSPYPTSQAHPPGYGSQYGMTGPPTSQVSPHGYDAGTQYPNTPYNAGYQAYNAQRPSAQAPPAGWNGAHMPPTSFPYEGASNYPYAAPAPTVYPTSHYANAAPEAGGADGAFAGIKQCSHCHATTTPLWRRDPVTQDTLCNACGLYKQQRHAARPRELIEADHDDSGDEEDGGGGGDGPECSHCHTRQTSVWRRNKEGDHVCNACGVYQRLRGKERPLSLKRNKIKPRAKHPQT</sequence>
<evidence type="ECO:0000313" key="10">
    <source>
        <dbReference type="Proteomes" id="UP001222325"/>
    </source>
</evidence>
<dbReference type="InterPro" id="IPR013088">
    <property type="entry name" value="Znf_NHR/GATA"/>
</dbReference>
<dbReference type="InterPro" id="IPR039355">
    <property type="entry name" value="Transcription_factor_GATA"/>
</dbReference>
<proteinExistence type="predicted"/>
<reference evidence="9" key="1">
    <citation type="submission" date="2023-03" db="EMBL/GenBank/DDBJ databases">
        <title>Massive genome expansion in bonnet fungi (Mycena s.s.) driven by repeated elements and novel gene families across ecological guilds.</title>
        <authorList>
            <consortium name="Lawrence Berkeley National Laboratory"/>
            <person name="Harder C.B."/>
            <person name="Miyauchi S."/>
            <person name="Viragh M."/>
            <person name="Kuo A."/>
            <person name="Thoen E."/>
            <person name="Andreopoulos B."/>
            <person name="Lu D."/>
            <person name="Skrede I."/>
            <person name="Drula E."/>
            <person name="Henrissat B."/>
            <person name="Morin E."/>
            <person name="Kohler A."/>
            <person name="Barry K."/>
            <person name="LaButti K."/>
            <person name="Morin E."/>
            <person name="Salamov A."/>
            <person name="Lipzen A."/>
            <person name="Mereny Z."/>
            <person name="Hegedus B."/>
            <person name="Baldrian P."/>
            <person name="Stursova M."/>
            <person name="Weitz H."/>
            <person name="Taylor A."/>
            <person name="Grigoriev I.V."/>
            <person name="Nagy L.G."/>
            <person name="Martin F."/>
            <person name="Kauserud H."/>
        </authorList>
    </citation>
    <scope>NUCLEOTIDE SEQUENCE</scope>
    <source>
        <strain evidence="9">CBHHK173m</strain>
    </source>
</reference>
<dbReference type="GO" id="GO:0000978">
    <property type="term" value="F:RNA polymerase II cis-regulatory region sequence-specific DNA binding"/>
    <property type="evidence" value="ECO:0007669"/>
    <property type="project" value="TreeGrafter"/>
</dbReference>
<dbReference type="GO" id="GO:0045944">
    <property type="term" value="P:positive regulation of transcription by RNA polymerase II"/>
    <property type="evidence" value="ECO:0007669"/>
    <property type="project" value="TreeGrafter"/>
</dbReference>
<evidence type="ECO:0000256" key="7">
    <source>
        <dbReference type="SAM" id="MobiDB-lite"/>
    </source>
</evidence>
<evidence type="ECO:0000259" key="8">
    <source>
        <dbReference type="PROSITE" id="PS50114"/>
    </source>
</evidence>
<dbReference type="PRINTS" id="PR00619">
    <property type="entry name" value="GATAZNFINGER"/>
</dbReference>
<evidence type="ECO:0000256" key="3">
    <source>
        <dbReference type="ARBA" id="ARBA00022771"/>
    </source>
</evidence>
<keyword evidence="3 6" id="KW-0863">Zinc-finger</keyword>
<evidence type="ECO:0000256" key="1">
    <source>
        <dbReference type="ARBA" id="ARBA00004123"/>
    </source>
</evidence>
<dbReference type="SUPFAM" id="SSF57716">
    <property type="entry name" value="Glucocorticoid receptor-like (DNA-binding domain)"/>
    <property type="match status" value="2"/>
</dbReference>
<dbReference type="AlphaFoldDB" id="A0AAD6U5R0"/>
<evidence type="ECO:0000256" key="6">
    <source>
        <dbReference type="PROSITE-ProRule" id="PRU00094"/>
    </source>
</evidence>